<evidence type="ECO:0000259" key="3">
    <source>
        <dbReference type="Pfam" id="PF02525"/>
    </source>
</evidence>
<keyword evidence="2" id="KW-0560">Oxidoreductase</keyword>
<protein>
    <submittedName>
        <fullName evidence="4">NAD(P)H-dependent oxidoreductase</fullName>
    </submittedName>
</protein>
<dbReference type="Proteomes" id="UP001056035">
    <property type="component" value="Chromosome"/>
</dbReference>
<organism evidence="4 5">
    <name type="scientific">Paraconexibacter antarcticus</name>
    <dbReference type="NCBI Taxonomy" id="2949664"/>
    <lineage>
        <taxon>Bacteria</taxon>
        <taxon>Bacillati</taxon>
        <taxon>Actinomycetota</taxon>
        <taxon>Thermoleophilia</taxon>
        <taxon>Solirubrobacterales</taxon>
        <taxon>Paraconexibacteraceae</taxon>
        <taxon>Paraconexibacter</taxon>
    </lineage>
</organism>
<dbReference type="RefSeq" id="WP_254571231.1">
    <property type="nucleotide sequence ID" value="NZ_CP098502.1"/>
</dbReference>
<evidence type="ECO:0000256" key="2">
    <source>
        <dbReference type="ARBA" id="ARBA00023002"/>
    </source>
</evidence>
<dbReference type="Pfam" id="PF02525">
    <property type="entry name" value="Flavodoxin_2"/>
    <property type="match status" value="1"/>
</dbReference>
<accession>A0ABY5DV55</accession>
<dbReference type="PANTHER" id="PTHR10204:SF34">
    <property type="entry name" value="NAD(P)H DEHYDROGENASE [QUINONE] 1 ISOFORM 1"/>
    <property type="match status" value="1"/>
</dbReference>
<evidence type="ECO:0000256" key="1">
    <source>
        <dbReference type="ARBA" id="ARBA00006252"/>
    </source>
</evidence>
<reference evidence="4 5" key="1">
    <citation type="submission" date="2022-06" db="EMBL/GenBank/DDBJ databases">
        <title>Paraconexibacter antarcticus.</title>
        <authorList>
            <person name="Kim C.S."/>
        </authorList>
    </citation>
    <scope>NUCLEOTIDE SEQUENCE [LARGE SCALE GENOMIC DNA]</scope>
    <source>
        <strain evidence="4 5">02-257</strain>
    </source>
</reference>
<dbReference type="InterPro" id="IPR051545">
    <property type="entry name" value="NAD(P)H_dehydrogenase_qn"/>
</dbReference>
<dbReference type="InterPro" id="IPR003680">
    <property type="entry name" value="Flavodoxin_fold"/>
</dbReference>
<comment type="similarity">
    <text evidence="1">Belongs to the NAD(P)H dehydrogenase (quinone) family.</text>
</comment>
<name>A0ABY5DV55_9ACTN</name>
<dbReference type="PANTHER" id="PTHR10204">
    <property type="entry name" value="NAD P H OXIDOREDUCTASE-RELATED"/>
    <property type="match status" value="1"/>
</dbReference>
<dbReference type="Gene3D" id="3.40.50.360">
    <property type="match status" value="1"/>
</dbReference>
<dbReference type="EMBL" id="CP098502">
    <property type="protein sequence ID" value="UTI64530.1"/>
    <property type="molecule type" value="Genomic_DNA"/>
</dbReference>
<evidence type="ECO:0000313" key="5">
    <source>
        <dbReference type="Proteomes" id="UP001056035"/>
    </source>
</evidence>
<keyword evidence="5" id="KW-1185">Reference proteome</keyword>
<dbReference type="InterPro" id="IPR029039">
    <property type="entry name" value="Flavoprotein-like_sf"/>
</dbReference>
<sequence>MSAAPGHALIVHANPEPVSFGAALRDHARATLEAQGMTVEVSDLYAMGFDPVAKAEDFSLRRFPERLWYDREQQHAVRNDALPADVEAEIGKLRRADLVLFVFPLWWFSVPAILKGWFDRVLVKEVAYGGARRYEDGGFAGKRAMLVTTTNAWPGMTAPDGLMGDIDVILWPLQNGVLAYTGFDVLPPLVAHAVAFVEPAEREAVLRDLGARLGAWRTAEAIPFHRVAEVGEDWRLRPDVEPRLVAHRR</sequence>
<proteinExistence type="inferred from homology"/>
<feature type="domain" description="Flavodoxin-like fold" evidence="3">
    <location>
        <begin position="8"/>
        <end position="208"/>
    </location>
</feature>
<gene>
    <name evidence="4" type="ORF">NBH00_24730</name>
</gene>
<dbReference type="SUPFAM" id="SSF52218">
    <property type="entry name" value="Flavoproteins"/>
    <property type="match status" value="1"/>
</dbReference>
<evidence type="ECO:0000313" key="4">
    <source>
        <dbReference type="EMBL" id="UTI64530.1"/>
    </source>
</evidence>